<sequence length="175" mass="18724">MEDEEEQGKDKGLEDDAEKDLNQDEEEKGEDGSDHSQEEEMVQTFEEGDRESIEKAPSAIVDETNVSKAFGETNSAEADLTLATTEEVIAGLKSLATAPASPKGKGKAKPPSHSTSSPTKRSSVVIKPKKEVTKKVATAIDEAPAHATESDVVSEATNFLRPSLQNDQGPSILML</sequence>
<dbReference type="AlphaFoldDB" id="A0A1R3J2A4"/>
<reference evidence="2 3" key="1">
    <citation type="submission" date="2013-09" db="EMBL/GenBank/DDBJ databases">
        <title>Corchorus capsularis genome sequencing.</title>
        <authorList>
            <person name="Alam M."/>
            <person name="Haque M.S."/>
            <person name="Islam M.S."/>
            <person name="Emdad E.M."/>
            <person name="Islam M.M."/>
            <person name="Ahmed B."/>
            <person name="Halim A."/>
            <person name="Hossen Q.M.M."/>
            <person name="Hossain M.Z."/>
            <person name="Ahmed R."/>
            <person name="Khan M.M."/>
            <person name="Islam R."/>
            <person name="Rashid M.M."/>
            <person name="Khan S.A."/>
            <person name="Rahman M.S."/>
            <person name="Alam M."/>
        </authorList>
    </citation>
    <scope>NUCLEOTIDE SEQUENCE [LARGE SCALE GENOMIC DNA]</scope>
    <source>
        <strain evidence="3">cv. CVL-1</strain>
        <tissue evidence="2">Whole seedling</tissue>
    </source>
</reference>
<evidence type="ECO:0000313" key="3">
    <source>
        <dbReference type="Proteomes" id="UP000188268"/>
    </source>
</evidence>
<feature type="compositionally biased region" description="Basic and acidic residues" evidence="1">
    <location>
        <begin position="8"/>
        <end position="22"/>
    </location>
</feature>
<accession>A0A1R3J2A4</accession>
<feature type="region of interest" description="Disordered" evidence="1">
    <location>
        <begin position="1"/>
        <end position="77"/>
    </location>
</feature>
<feature type="compositionally biased region" description="Low complexity" evidence="1">
    <location>
        <begin position="111"/>
        <end position="123"/>
    </location>
</feature>
<protein>
    <submittedName>
        <fullName evidence="2">Uncharacterized protein</fullName>
    </submittedName>
</protein>
<dbReference type="Gramene" id="OMO88963">
    <property type="protein sequence ID" value="OMO88963"/>
    <property type="gene ID" value="CCACVL1_08080"/>
</dbReference>
<dbReference type="Proteomes" id="UP000188268">
    <property type="component" value="Unassembled WGS sequence"/>
</dbReference>
<gene>
    <name evidence="2" type="ORF">CCACVL1_08080</name>
</gene>
<evidence type="ECO:0000313" key="2">
    <source>
        <dbReference type="EMBL" id="OMO88963.1"/>
    </source>
</evidence>
<organism evidence="2 3">
    <name type="scientific">Corchorus capsularis</name>
    <name type="common">Jute</name>
    <dbReference type="NCBI Taxonomy" id="210143"/>
    <lineage>
        <taxon>Eukaryota</taxon>
        <taxon>Viridiplantae</taxon>
        <taxon>Streptophyta</taxon>
        <taxon>Embryophyta</taxon>
        <taxon>Tracheophyta</taxon>
        <taxon>Spermatophyta</taxon>
        <taxon>Magnoliopsida</taxon>
        <taxon>eudicotyledons</taxon>
        <taxon>Gunneridae</taxon>
        <taxon>Pentapetalae</taxon>
        <taxon>rosids</taxon>
        <taxon>malvids</taxon>
        <taxon>Malvales</taxon>
        <taxon>Malvaceae</taxon>
        <taxon>Grewioideae</taxon>
        <taxon>Apeibeae</taxon>
        <taxon>Corchorus</taxon>
    </lineage>
</organism>
<feature type="region of interest" description="Disordered" evidence="1">
    <location>
        <begin position="94"/>
        <end position="128"/>
    </location>
</feature>
<evidence type="ECO:0000256" key="1">
    <source>
        <dbReference type="SAM" id="MobiDB-lite"/>
    </source>
</evidence>
<dbReference type="STRING" id="210143.A0A1R3J2A4"/>
<keyword evidence="3" id="KW-1185">Reference proteome</keyword>
<feature type="compositionally biased region" description="Acidic residues" evidence="1">
    <location>
        <begin position="39"/>
        <end position="49"/>
    </location>
</feature>
<comment type="caution">
    <text evidence="2">The sequence shown here is derived from an EMBL/GenBank/DDBJ whole genome shotgun (WGS) entry which is preliminary data.</text>
</comment>
<name>A0A1R3J2A4_COCAP</name>
<proteinExistence type="predicted"/>
<dbReference type="EMBL" id="AWWV01008857">
    <property type="protein sequence ID" value="OMO88963.1"/>
    <property type="molecule type" value="Genomic_DNA"/>
</dbReference>
<feature type="compositionally biased region" description="Polar residues" evidence="1">
    <location>
        <begin position="64"/>
        <end position="76"/>
    </location>
</feature>